<comment type="caution">
    <text evidence="1">The sequence shown here is derived from an EMBL/GenBank/DDBJ whole genome shotgun (WGS) entry which is preliminary data.</text>
</comment>
<accession>A0A4V2ZRW9</accession>
<proteinExistence type="predicted"/>
<organism evidence="1 2">
    <name type="scientific">Arthrobacter terricola</name>
    <dbReference type="NCBI Taxonomy" id="2547396"/>
    <lineage>
        <taxon>Bacteria</taxon>
        <taxon>Bacillati</taxon>
        <taxon>Actinomycetota</taxon>
        <taxon>Actinomycetes</taxon>
        <taxon>Micrococcales</taxon>
        <taxon>Micrococcaceae</taxon>
        <taxon>Arthrobacter</taxon>
    </lineage>
</organism>
<reference evidence="1 2" key="1">
    <citation type="submission" date="2019-03" db="EMBL/GenBank/DDBJ databases">
        <title>Whole genome sequence of Arthrobacter sp JH1-1.</title>
        <authorList>
            <person name="Trinh H.N."/>
        </authorList>
    </citation>
    <scope>NUCLEOTIDE SEQUENCE [LARGE SCALE GENOMIC DNA]</scope>
    <source>
        <strain evidence="1 2">JH1-1</strain>
    </source>
</reference>
<name>A0A4V2ZRW9_9MICC</name>
<protein>
    <submittedName>
        <fullName evidence="1">Uncharacterized protein</fullName>
    </submittedName>
</protein>
<dbReference type="Proteomes" id="UP000295511">
    <property type="component" value="Unassembled WGS sequence"/>
</dbReference>
<dbReference type="RefSeq" id="WP_133206374.1">
    <property type="nucleotide sequence ID" value="NZ_SMRU01000034.1"/>
</dbReference>
<sequence>MESTAAASLATRSIVDDRELTLDLGHHRWLAQNPHAVSHEVLAAAHRALLGHLEQSASGARVPRSPARAGHVGELIATLMNYPREARVMVEHRGRRTYAGRCGSYRGYPYEVAIAPEGHHPSTVDELVKGLKSLIRNGVTGYDGSNYSVRRLTAVWVSTPEEASHQHVDRIYLDGSTVVITTVPEEPWTPPGLSKPIPGT</sequence>
<dbReference type="AlphaFoldDB" id="A0A4V2ZRW9"/>
<dbReference type="EMBL" id="SMRU01000034">
    <property type="protein sequence ID" value="TDF90994.1"/>
    <property type="molecule type" value="Genomic_DNA"/>
</dbReference>
<keyword evidence="2" id="KW-1185">Reference proteome</keyword>
<gene>
    <name evidence="1" type="ORF">E1809_21895</name>
</gene>
<evidence type="ECO:0000313" key="1">
    <source>
        <dbReference type="EMBL" id="TDF90994.1"/>
    </source>
</evidence>
<evidence type="ECO:0000313" key="2">
    <source>
        <dbReference type="Proteomes" id="UP000295511"/>
    </source>
</evidence>